<comment type="caution">
    <text evidence="2">The sequence shown here is derived from an EMBL/GenBank/DDBJ whole genome shotgun (WGS) entry which is preliminary data.</text>
</comment>
<keyword evidence="3" id="KW-1185">Reference proteome</keyword>
<feature type="transmembrane region" description="Helical" evidence="1">
    <location>
        <begin position="120"/>
        <end position="141"/>
    </location>
</feature>
<reference evidence="2 3" key="1">
    <citation type="submission" date="2015-08" db="EMBL/GenBank/DDBJ databases">
        <title>Next Generation Sequencing and Analysis of the Genome of Puccinia sorghi L Schw, the Causal Agent of Maize Common Rust.</title>
        <authorList>
            <person name="Rochi L."/>
            <person name="Burguener G."/>
            <person name="Darino M."/>
            <person name="Turjanski A."/>
            <person name="Kreff E."/>
            <person name="Dieguez M.J."/>
            <person name="Sacco F."/>
        </authorList>
    </citation>
    <scope>NUCLEOTIDE SEQUENCE [LARGE SCALE GENOMIC DNA]</scope>
    <source>
        <strain evidence="2 3">RO10H11247</strain>
    </source>
</reference>
<proteinExistence type="predicted"/>
<evidence type="ECO:0000313" key="2">
    <source>
        <dbReference type="EMBL" id="KNZ64677.1"/>
    </source>
</evidence>
<evidence type="ECO:0000256" key="1">
    <source>
        <dbReference type="SAM" id="Phobius"/>
    </source>
</evidence>
<sequence length="392" mass="46100">MFFLSHCKAMNFGQFKFFPPQLQHFKTQLFKIYFRLNVINFFLDFFHCSFSKDSIKEKKIKMAQIHCFSIRKKSIQKGKCSTKNIQIMLFWIDEIFHCILHTKRFRKIEYYHQMMPNRPWSLVFGFFCFGVLKSCVLFFIISPPIFSSFILIIQSPSQPYFNHVFSTSFSALGSDPVRQPHLTASTILNPLEPDAHFLNRNTLITTCLPSKKCSNFLASISNKDRIIDPPAASRGFWEDALRKDHQSDSTTESWARCFLPKKPELQTRHKDLWEQILQRNLLFSPRWSHLSYHVKKHNDMIPLSLITVSLELQNPKHIPHHLVPLAMNLDVVKTSYILLAYIYPPASSILCAKYLFSINVHPKSPTLLRTFSYFFVFSHHSYFYFISSLWSL</sequence>
<keyword evidence="1" id="KW-0812">Transmembrane</keyword>
<keyword evidence="1" id="KW-1133">Transmembrane helix</keyword>
<name>A0A0L6VVN4_9BASI</name>
<evidence type="ECO:0000313" key="3">
    <source>
        <dbReference type="Proteomes" id="UP000037035"/>
    </source>
</evidence>
<keyword evidence="1" id="KW-0472">Membrane</keyword>
<gene>
    <name evidence="2" type="ORF">VP01_1004g5</name>
</gene>
<dbReference type="EMBL" id="LAVV01000055">
    <property type="protein sequence ID" value="KNZ64677.1"/>
    <property type="molecule type" value="Genomic_DNA"/>
</dbReference>
<dbReference type="AlphaFoldDB" id="A0A0L6VVN4"/>
<dbReference type="Proteomes" id="UP000037035">
    <property type="component" value="Unassembled WGS sequence"/>
</dbReference>
<protein>
    <submittedName>
        <fullName evidence="2">Uncharacterized protein</fullName>
    </submittedName>
</protein>
<accession>A0A0L6VVN4</accession>
<dbReference type="VEuPathDB" id="FungiDB:VP01_1004g5"/>
<organism evidence="2 3">
    <name type="scientific">Puccinia sorghi</name>
    <dbReference type="NCBI Taxonomy" id="27349"/>
    <lineage>
        <taxon>Eukaryota</taxon>
        <taxon>Fungi</taxon>
        <taxon>Dikarya</taxon>
        <taxon>Basidiomycota</taxon>
        <taxon>Pucciniomycotina</taxon>
        <taxon>Pucciniomycetes</taxon>
        <taxon>Pucciniales</taxon>
        <taxon>Pucciniaceae</taxon>
        <taxon>Puccinia</taxon>
    </lineage>
</organism>